<dbReference type="GO" id="GO:0016740">
    <property type="term" value="F:transferase activity"/>
    <property type="evidence" value="ECO:0007669"/>
    <property type="project" value="UniProtKB-KW"/>
</dbReference>
<dbReference type="SUPFAM" id="SSF53448">
    <property type="entry name" value="Nucleotide-diphospho-sugar transferases"/>
    <property type="match status" value="1"/>
</dbReference>
<sequence>MEYQVCLASIPLGYFNFIMKNSVLFAIVTYKEKYFECLSFLSLFQSFGVYGKGKLNVFIFDNTDFDEWNVTINEMRDVNINYFHQKDNRGISFAYNRIYDFAKNNNFEWIVFLDQDTTLPVETYDVYSKKALNDKQQMLAAPLVFSNEKIISPSKTNFYQKLISKPIVPGVLDLKNTTCINSGLMVATHLYGAVGGYNEKLKLDFCDHDFIDRAKKEVNSFEVLKLKFVQDFSSDNNTKIQSISRYKIFVKDYKNYSKTRNKLLLFIKIDLKHLLKLTYKFRTLVFIKIRIHNLVK</sequence>
<dbReference type="AlphaFoldDB" id="A0A1M5INK7"/>
<evidence type="ECO:0000313" key="2">
    <source>
        <dbReference type="Proteomes" id="UP000184516"/>
    </source>
</evidence>
<keyword evidence="1" id="KW-0808">Transferase</keyword>
<dbReference type="EMBL" id="FQWB01000003">
    <property type="protein sequence ID" value="SHG29821.1"/>
    <property type="molecule type" value="Genomic_DNA"/>
</dbReference>
<protein>
    <submittedName>
        <fullName evidence="1">Glycosyltransferase, GT2 family</fullName>
    </submittedName>
</protein>
<organism evidence="1 2">
    <name type="scientific">Flavobacterium fluvii</name>
    <dbReference type="NCBI Taxonomy" id="468056"/>
    <lineage>
        <taxon>Bacteria</taxon>
        <taxon>Pseudomonadati</taxon>
        <taxon>Bacteroidota</taxon>
        <taxon>Flavobacteriia</taxon>
        <taxon>Flavobacteriales</taxon>
        <taxon>Flavobacteriaceae</taxon>
        <taxon>Flavobacterium</taxon>
    </lineage>
</organism>
<gene>
    <name evidence="1" type="ORF">SAMN05443549_103172</name>
</gene>
<dbReference type="InterPro" id="IPR029044">
    <property type="entry name" value="Nucleotide-diphossugar_trans"/>
</dbReference>
<name>A0A1M5INK7_9FLAO</name>
<reference evidence="2" key="1">
    <citation type="submission" date="2016-11" db="EMBL/GenBank/DDBJ databases">
        <authorList>
            <person name="Varghese N."/>
            <person name="Submissions S."/>
        </authorList>
    </citation>
    <scope>NUCLEOTIDE SEQUENCE [LARGE SCALE GENOMIC DNA]</scope>
    <source>
        <strain evidence="2">DSM 19978</strain>
    </source>
</reference>
<dbReference type="STRING" id="468056.SAMN05443549_103172"/>
<proteinExistence type="predicted"/>
<accession>A0A1M5INK7</accession>
<evidence type="ECO:0000313" key="1">
    <source>
        <dbReference type="EMBL" id="SHG29821.1"/>
    </source>
</evidence>
<keyword evidence="2" id="KW-1185">Reference proteome</keyword>
<dbReference type="Gene3D" id="3.90.550.10">
    <property type="entry name" value="Spore Coat Polysaccharide Biosynthesis Protein SpsA, Chain A"/>
    <property type="match status" value="1"/>
</dbReference>
<dbReference type="Proteomes" id="UP000184516">
    <property type="component" value="Unassembled WGS sequence"/>
</dbReference>